<dbReference type="Proteomes" id="UP000236284">
    <property type="component" value="Unassembled WGS sequence"/>
</dbReference>
<feature type="repeat" description="WD" evidence="3">
    <location>
        <begin position="1283"/>
        <end position="1324"/>
    </location>
</feature>
<keyword evidence="2" id="KW-0677">Repeat</keyword>
<dbReference type="PANTHER" id="PTHR44129">
    <property type="entry name" value="WD REPEAT-CONTAINING PROTEIN POP1"/>
    <property type="match status" value="1"/>
</dbReference>
<sequence>MAINIVLRVLNGNFSEGFNIDIIYDGKKESERIVENTNIQNLYITWQNILHSYTTRKISSIEVQDTHITTEKWRTAKTKLQTEYEKWLKDQKISSLIEKIISPTEQTKTSTKQNRELVRIHLIFSPTLNQSSQRDNDILRRLPWGSYFNDHIKSDIADNYDITFILSKEHTSKPIHTNLFSSKPPKILAIFGGHQGELASSQSEEASELRKICEPNGATVILKNVTEQQEFHQLLINDSYDILFYSGHSSSKDGGTIQFEQETSIIRDFKNDLKEAKKKGLKIALFNSCDGLKIADFLTEEVGIPAVIVMKEPVPDEFAREFFKRFLCRFVQENNCLSIAVDLAKNDIAYRENKDFPGATWLPLTCYSNTQSEEFTWSKKRQVFRTSISRQNIKIHNYFYHRQNDESQCPYQGLFHFGPQEAEFFFGREIFIEQLYNATQEAIQNATPNPEKRNIIPLIGASGSGKSSLVLAGLVPRLEKQGNWLFTYFRPGEDPFYALATALVPLYTPELNATEKIAQETLLAKLLKEEDLLISKVFPKIQQQNPNFRVLIIADQFEEIYTLCPDEETRHKFLDCLLKSFTPSSQIVLLITMRADFLSHALSYRPFGDILQKTDIKILAMNEQELTEVITGPAERLGVSFEGGLAATILSDVKQQTGNLPLLEFALTKLWESTQGVELTHKIYEEIGKVEGALSRYADEQYNQLRPEEKEKVQRIFIQLVRPGEGAEDTRRIAVKAEIGEENWSLVNKIADTRLVVTSTNTSEQETVEVAHEALIRNWGELRNWIDSNREFRAWQERLRVIRQQWESTERDTELLLRGGMLVQAEERLKERPEDLINELKFIEESIQEKNRILQQERARQKREIMTAWGITAGSIVAVVVSVTLGVTAVEQKNQAEINQAKYLGQESWSLLAQDRWSEALPIAIKAGVIVRDKPRDKPGEFLDITNSLYLILQSDFEYSLRSTTTRSGFTSVTISPDGKTLVCASYDTIEIWDMATGREKHTLTGQYVTISPDGKTLVSASYDTIKIWDMATGREKHTLTGHEFSVNSVTISPDGKTLVSASDDTIKIWDMATGREKHTLTGHEFSVNSVTISPDGKTLVSASYDTIKIWDMATGREKHTLTGHKDWVNGVTISPDGKTLVSASRDNTIKIWDMATGREKHTLTGQYWVNSVTISPDGKTLVSASDDTIEIWDMATGREKHTLTGHKDWVNSVTISPDGKTLVSASRDNTIKIWDMATGREKHTLTGHEFWVNSVTISPDGKTLVSASEDKTIKIWDMATGREKHTLTGQYVTISPDGKTLVSASEDKTIKIWDMATGREKHTLTGHKDTVYSVTISPDGKTLVSASDDTIKIWDMATGREKHTLTGQYWVNSVTISPDGKTLVSASRDRDNTIKIWDMATGREKHTLTGHEFLVTSETISPDGKTLVSASSDKTIKIWDMAMGREKHTLTGHKDTVYSVTISPDGKTLVSASSDKTIKIWDMAMGREKHTLTGHQDTVNSVTISPDGKTLVSASDDKTIKIWDMATGREKHTLTGHQDTVNSVTISPDGKTLVSASEDKTIKIWDIDVNVKSLLQKVCNRVRNYLRHDNLVPVEDRYLCDQ</sequence>
<feature type="domain" description="CHAT" evidence="4">
    <location>
        <begin position="138"/>
        <end position="369"/>
    </location>
</feature>
<dbReference type="SUPFAM" id="SSF52540">
    <property type="entry name" value="P-loop containing nucleoside triphosphate hydrolases"/>
    <property type="match status" value="1"/>
</dbReference>
<feature type="repeat" description="WD" evidence="3">
    <location>
        <begin position="1246"/>
        <end position="1287"/>
    </location>
</feature>
<dbReference type="SUPFAM" id="SSF50969">
    <property type="entry name" value="YVTN repeat-like/Quinoprotein amine dehydrogenase"/>
    <property type="match status" value="1"/>
</dbReference>
<feature type="repeat" description="WD" evidence="3">
    <location>
        <begin position="1081"/>
        <end position="1121"/>
    </location>
</feature>
<dbReference type="InterPro" id="IPR049052">
    <property type="entry name" value="nSTAND1"/>
</dbReference>
<evidence type="ECO:0000313" key="6">
    <source>
        <dbReference type="EMBL" id="PNJ93219.1"/>
    </source>
</evidence>
<feature type="repeat" description="WD" evidence="3">
    <location>
        <begin position="1204"/>
        <end position="1245"/>
    </location>
</feature>
<keyword evidence="1 3" id="KW-0853">WD repeat</keyword>
<name>A0ABX4WJA6_9CYAN</name>
<dbReference type="InterPro" id="IPR019775">
    <property type="entry name" value="WD40_repeat_CS"/>
</dbReference>
<evidence type="ECO:0008006" key="8">
    <source>
        <dbReference type="Google" id="ProtNLM"/>
    </source>
</evidence>
<dbReference type="InterPro" id="IPR001680">
    <property type="entry name" value="WD40_rpt"/>
</dbReference>
<dbReference type="PROSITE" id="PS50294">
    <property type="entry name" value="WD_REPEATS_REGION"/>
    <property type="match status" value="10"/>
</dbReference>
<evidence type="ECO:0000259" key="5">
    <source>
        <dbReference type="Pfam" id="PF20703"/>
    </source>
</evidence>
<dbReference type="InterPro" id="IPR050349">
    <property type="entry name" value="WD_LIS1/nudF_dynein_reg"/>
</dbReference>
<evidence type="ECO:0000313" key="7">
    <source>
        <dbReference type="Proteomes" id="UP000236284"/>
    </source>
</evidence>
<accession>A0ABX4WJA6</accession>
<dbReference type="PROSITE" id="PS00678">
    <property type="entry name" value="WD_REPEATS_1"/>
    <property type="match status" value="8"/>
</dbReference>
<feature type="repeat" description="WD" evidence="3">
    <location>
        <begin position="1535"/>
        <end position="1569"/>
    </location>
</feature>
<evidence type="ECO:0000256" key="1">
    <source>
        <dbReference type="ARBA" id="ARBA00022574"/>
    </source>
</evidence>
<dbReference type="SUPFAM" id="SSF50998">
    <property type="entry name" value="Quinoprotein alcohol dehydrogenase-like"/>
    <property type="match status" value="1"/>
</dbReference>
<dbReference type="Gene3D" id="2.130.10.10">
    <property type="entry name" value="YVTN repeat-like/Quinoprotein amine dehydrogenase"/>
    <property type="match status" value="7"/>
</dbReference>
<gene>
    <name evidence="6" type="ORF">CEP15_15125</name>
</gene>
<dbReference type="RefSeq" id="WP_102939115.1">
    <property type="nucleotide sequence ID" value="NZ_NJHS01000298.1"/>
</dbReference>
<dbReference type="InterPro" id="IPR027417">
    <property type="entry name" value="P-loop_NTPase"/>
</dbReference>
<dbReference type="Pfam" id="PF12770">
    <property type="entry name" value="CHAT"/>
    <property type="match status" value="1"/>
</dbReference>
<feature type="domain" description="Novel STAND NTPase 1" evidence="5">
    <location>
        <begin position="410"/>
        <end position="813"/>
    </location>
</feature>
<dbReference type="CDD" id="cd00200">
    <property type="entry name" value="WD40"/>
    <property type="match status" value="2"/>
</dbReference>
<feature type="repeat" description="WD" evidence="3">
    <location>
        <begin position="1170"/>
        <end position="1203"/>
    </location>
</feature>
<dbReference type="Pfam" id="PF20703">
    <property type="entry name" value="nSTAND1"/>
    <property type="match status" value="1"/>
</dbReference>
<keyword evidence="7" id="KW-1185">Reference proteome</keyword>
<dbReference type="SMART" id="SM00320">
    <property type="entry name" value="WD40"/>
    <property type="match status" value="15"/>
</dbReference>
<feature type="repeat" description="WD" evidence="3">
    <location>
        <begin position="1325"/>
        <end position="1365"/>
    </location>
</feature>
<dbReference type="InterPro" id="IPR024983">
    <property type="entry name" value="CHAT_dom"/>
</dbReference>
<feature type="repeat" description="WD" evidence="3">
    <location>
        <begin position="1040"/>
        <end position="1080"/>
    </location>
</feature>
<dbReference type="Pfam" id="PF00400">
    <property type="entry name" value="WD40"/>
    <property type="match status" value="15"/>
</dbReference>
<protein>
    <recommendedName>
        <fullName evidence="8">CHAT domain-containing protein</fullName>
    </recommendedName>
</protein>
<feature type="repeat" description="WD" evidence="3">
    <location>
        <begin position="1372"/>
        <end position="1408"/>
    </location>
</feature>
<dbReference type="InterPro" id="IPR011047">
    <property type="entry name" value="Quinoprotein_ADH-like_sf"/>
</dbReference>
<feature type="repeat" description="WD" evidence="3">
    <location>
        <begin position="1122"/>
        <end position="1163"/>
    </location>
</feature>
<dbReference type="EMBL" id="NJHS01000298">
    <property type="protein sequence ID" value="PNJ93219.1"/>
    <property type="molecule type" value="Genomic_DNA"/>
</dbReference>
<dbReference type="PRINTS" id="PR00320">
    <property type="entry name" value="GPROTEINBRPT"/>
</dbReference>
<comment type="caution">
    <text evidence="6">The sequence shown here is derived from an EMBL/GenBank/DDBJ whole genome shotgun (WGS) entry which is preliminary data.</text>
</comment>
<dbReference type="InterPro" id="IPR015943">
    <property type="entry name" value="WD40/YVTN_repeat-like_dom_sf"/>
</dbReference>
<feature type="repeat" description="WD" evidence="3">
    <location>
        <begin position="1451"/>
        <end position="1492"/>
    </location>
</feature>
<reference evidence="6 7" key="1">
    <citation type="submission" date="2017-06" db="EMBL/GenBank/DDBJ databases">
        <title>Genome variation in co-occurring toxic Cylindrospermopsis raciborskii strains determines phenotypic plasticity.</title>
        <authorList>
            <person name="Willis A."/>
            <person name="Woodhouse J."/>
            <person name="Ongley S."/>
            <person name="Jex A."/>
            <person name="Burford M."/>
            <person name="Neilan B."/>
        </authorList>
    </citation>
    <scope>NUCLEOTIDE SEQUENCE [LARGE SCALE GENOMIC DNA]</scope>
    <source>
        <strain evidence="6 7">C07</strain>
    </source>
</reference>
<dbReference type="SUPFAM" id="SSF50978">
    <property type="entry name" value="WD40 repeat-like"/>
    <property type="match status" value="1"/>
</dbReference>
<dbReference type="SMART" id="SM00564">
    <property type="entry name" value="PQQ"/>
    <property type="match status" value="14"/>
</dbReference>
<dbReference type="InterPro" id="IPR036322">
    <property type="entry name" value="WD40_repeat_dom_sf"/>
</dbReference>
<dbReference type="InterPro" id="IPR020472">
    <property type="entry name" value="WD40_PAC1"/>
</dbReference>
<proteinExistence type="predicted"/>
<evidence type="ECO:0000259" key="4">
    <source>
        <dbReference type="Pfam" id="PF12770"/>
    </source>
</evidence>
<dbReference type="InterPro" id="IPR018391">
    <property type="entry name" value="PQQ_b-propeller_rpt"/>
</dbReference>
<organism evidence="6 7">
    <name type="scientific">Cylindrospermopsis raciborskii C07</name>
    <dbReference type="NCBI Taxonomy" id="2014886"/>
    <lineage>
        <taxon>Bacteria</taxon>
        <taxon>Bacillati</taxon>
        <taxon>Cyanobacteriota</taxon>
        <taxon>Cyanophyceae</taxon>
        <taxon>Nostocales</taxon>
        <taxon>Aphanizomenonaceae</taxon>
        <taxon>Cylindrospermopsis</taxon>
    </lineage>
</organism>
<evidence type="ECO:0000256" key="2">
    <source>
        <dbReference type="ARBA" id="ARBA00022737"/>
    </source>
</evidence>
<dbReference type="InterPro" id="IPR011044">
    <property type="entry name" value="Quino_amine_DH_bsu"/>
</dbReference>
<evidence type="ECO:0000256" key="3">
    <source>
        <dbReference type="PROSITE-ProRule" id="PRU00221"/>
    </source>
</evidence>
<dbReference type="PROSITE" id="PS50082">
    <property type="entry name" value="WD_REPEATS_2"/>
    <property type="match status" value="13"/>
</dbReference>
<feature type="repeat" description="WD" evidence="3">
    <location>
        <begin position="1493"/>
        <end position="1534"/>
    </location>
</feature>
<feature type="repeat" description="WD" evidence="3">
    <location>
        <begin position="1409"/>
        <end position="1450"/>
    </location>
</feature>